<keyword evidence="11" id="KW-1185">Reference proteome</keyword>
<sequence length="225" mass="25441">MRILVVEDHPDILANIMDYLALHGHQVDCAQDGVTGLHLAVTQAFDIIVLDVMLPGMDGYQFCKRLRDDARMDTPIIMLTARDALPDRLQGLRAGADDYLLKPFALAELAARIETIVRRSQRRSHTLLSVADLEYDLDTLHVSRAGVALRLNPICLKLLQVLMQRSPAIVRRQALEELVWGDHVPESDSLRTHMHQLRTIVDKPFDTPLIHTLRGIGYQLSEHHV</sequence>
<dbReference type="Pfam" id="PF00072">
    <property type="entry name" value="Response_reg"/>
    <property type="match status" value="1"/>
</dbReference>
<keyword evidence="2" id="KW-0902">Two-component regulatory system</keyword>
<evidence type="ECO:0000256" key="5">
    <source>
        <dbReference type="ARBA" id="ARBA00023163"/>
    </source>
</evidence>
<feature type="domain" description="OmpR/PhoB-type" evidence="9">
    <location>
        <begin position="125"/>
        <end position="222"/>
    </location>
</feature>
<dbReference type="SMART" id="SM00862">
    <property type="entry name" value="Trans_reg_C"/>
    <property type="match status" value="1"/>
</dbReference>
<dbReference type="InterPro" id="IPR039420">
    <property type="entry name" value="WalR-like"/>
</dbReference>
<dbReference type="InterPro" id="IPR011006">
    <property type="entry name" value="CheY-like_superfamily"/>
</dbReference>
<dbReference type="InterPro" id="IPR036388">
    <property type="entry name" value="WH-like_DNA-bd_sf"/>
</dbReference>
<keyword evidence="3" id="KW-0805">Transcription regulation</keyword>
<keyword evidence="4 7" id="KW-0238">DNA-binding</keyword>
<keyword evidence="1 6" id="KW-0597">Phosphoprotein</keyword>
<evidence type="ECO:0000313" key="11">
    <source>
        <dbReference type="Proteomes" id="UP001617669"/>
    </source>
</evidence>
<dbReference type="InterPro" id="IPR001867">
    <property type="entry name" value="OmpR/PhoB-type_DNA-bd"/>
</dbReference>
<comment type="caution">
    <text evidence="10">The sequence shown here is derived from an EMBL/GenBank/DDBJ whole genome shotgun (WGS) entry which is preliminary data.</text>
</comment>
<feature type="DNA-binding region" description="OmpR/PhoB-type" evidence="7">
    <location>
        <begin position="125"/>
        <end position="222"/>
    </location>
</feature>
<dbReference type="Pfam" id="PF00486">
    <property type="entry name" value="Trans_reg_C"/>
    <property type="match status" value="1"/>
</dbReference>
<evidence type="ECO:0000256" key="4">
    <source>
        <dbReference type="ARBA" id="ARBA00023125"/>
    </source>
</evidence>
<dbReference type="PROSITE" id="PS50110">
    <property type="entry name" value="RESPONSE_REGULATORY"/>
    <property type="match status" value="1"/>
</dbReference>
<keyword evidence="5" id="KW-0804">Transcription</keyword>
<dbReference type="PANTHER" id="PTHR48111">
    <property type="entry name" value="REGULATOR OF RPOS"/>
    <property type="match status" value="1"/>
</dbReference>
<evidence type="ECO:0000256" key="1">
    <source>
        <dbReference type="ARBA" id="ARBA00022553"/>
    </source>
</evidence>
<dbReference type="Proteomes" id="UP001617669">
    <property type="component" value="Unassembled WGS sequence"/>
</dbReference>
<accession>A0ABW8GNF1</accession>
<dbReference type="RefSeq" id="WP_400882424.1">
    <property type="nucleotide sequence ID" value="NZ_JBIWXY010000002.1"/>
</dbReference>
<proteinExistence type="predicted"/>
<evidence type="ECO:0000259" key="8">
    <source>
        <dbReference type="PROSITE" id="PS50110"/>
    </source>
</evidence>
<dbReference type="Gene3D" id="1.10.10.10">
    <property type="entry name" value="Winged helix-like DNA-binding domain superfamily/Winged helix DNA-binding domain"/>
    <property type="match status" value="1"/>
</dbReference>
<feature type="modified residue" description="4-aspartylphosphate" evidence="6">
    <location>
        <position position="51"/>
    </location>
</feature>
<dbReference type="CDD" id="cd00383">
    <property type="entry name" value="trans_reg_C"/>
    <property type="match status" value="1"/>
</dbReference>
<evidence type="ECO:0000256" key="6">
    <source>
        <dbReference type="PROSITE-ProRule" id="PRU00169"/>
    </source>
</evidence>
<dbReference type="PANTHER" id="PTHR48111:SF22">
    <property type="entry name" value="REGULATOR OF RPOS"/>
    <property type="match status" value="1"/>
</dbReference>
<dbReference type="InterPro" id="IPR001789">
    <property type="entry name" value="Sig_transdc_resp-reg_receiver"/>
</dbReference>
<dbReference type="CDD" id="cd17574">
    <property type="entry name" value="REC_OmpR"/>
    <property type="match status" value="1"/>
</dbReference>
<reference evidence="10 11" key="1">
    <citation type="submission" date="2024-11" db="EMBL/GenBank/DDBJ databases">
        <authorList>
            <person name="Kaparullina E.N."/>
            <person name="Delegan Y.A."/>
            <person name="Doronina N.V."/>
        </authorList>
    </citation>
    <scope>NUCLEOTIDE SEQUENCE [LARGE SCALE GENOMIC DNA]</scope>
    <source>
        <strain evidence="10 11">7sh_L</strain>
    </source>
</reference>
<dbReference type="SMART" id="SM00448">
    <property type="entry name" value="REC"/>
    <property type="match status" value="1"/>
</dbReference>
<gene>
    <name evidence="10" type="ORF">ACIKP9_10540</name>
</gene>
<evidence type="ECO:0000256" key="2">
    <source>
        <dbReference type="ARBA" id="ARBA00023012"/>
    </source>
</evidence>
<dbReference type="Gene3D" id="3.40.50.2300">
    <property type="match status" value="1"/>
</dbReference>
<evidence type="ECO:0000259" key="9">
    <source>
        <dbReference type="PROSITE" id="PS51755"/>
    </source>
</evidence>
<evidence type="ECO:0000313" key="10">
    <source>
        <dbReference type="EMBL" id="MFJ5446664.1"/>
    </source>
</evidence>
<dbReference type="SUPFAM" id="SSF52172">
    <property type="entry name" value="CheY-like"/>
    <property type="match status" value="1"/>
</dbReference>
<dbReference type="EMBL" id="JBIWXY010000002">
    <property type="protein sequence ID" value="MFJ5446664.1"/>
    <property type="molecule type" value="Genomic_DNA"/>
</dbReference>
<name>A0ABW8GNF1_9PROT</name>
<organism evidence="10 11">
    <name type="scientific">Methylobacillus methanolivorans</name>
    <dbReference type="NCBI Taxonomy" id="1848927"/>
    <lineage>
        <taxon>Bacteria</taxon>
        <taxon>Pseudomonadati</taxon>
        <taxon>Pseudomonadota</taxon>
        <taxon>Betaproteobacteria</taxon>
        <taxon>Nitrosomonadales</taxon>
        <taxon>Methylophilaceae</taxon>
        <taxon>Methylobacillus</taxon>
    </lineage>
</organism>
<evidence type="ECO:0000256" key="3">
    <source>
        <dbReference type="ARBA" id="ARBA00023015"/>
    </source>
</evidence>
<protein>
    <submittedName>
        <fullName evidence="10">Response regulator transcription factor</fullName>
    </submittedName>
</protein>
<feature type="domain" description="Response regulatory" evidence="8">
    <location>
        <begin position="2"/>
        <end position="117"/>
    </location>
</feature>
<dbReference type="PROSITE" id="PS51755">
    <property type="entry name" value="OMPR_PHOB"/>
    <property type="match status" value="1"/>
</dbReference>
<evidence type="ECO:0000256" key="7">
    <source>
        <dbReference type="PROSITE-ProRule" id="PRU01091"/>
    </source>
</evidence>